<keyword evidence="3" id="KW-0949">S-adenosyl-L-methionine</keyword>
<dbReference type="InterPro" id="IPR029063">
    <property type="entry name" value="SAM-dependent_MTases_sf"/>
</dbReference>
<gene>
    <name evidence="5" type="ORF">U0070_019843</name>
</gene>
<dbReference type="GO" id="GO:0002098">
    <property type="term" value="P:tRNA wobble uridine modification"/>
    <property type="evidence" value="ECO:0007669"/>
    <property type="project" value="TreeGrafter"/>
</dbReference>
<dbReference type="EMBL" id="JBBHLL010000144">
    <property type="protein sequence ID" value="KAK7812817.1"/>
    <property type="molecule type" value="Genomic_DNA"/>
</dbReference>
<dbReference type="GO" id="GO:0000049">
    <property type="term" value="F:tRNA binding"/>
    <property type="evidence" value="ECO:0007669"/>
    <property type="project" value="TreeGrafter"/>
</dbReference>
<evidence type="ECO:0000313" key="5">
    <source>
        <dbReference type="EMBL" id="KAK7812817.1"/>
    </source>
</evidence>
<dbReference type="GO" id="GO:0030488">
    <property type="term" value="P:tRNA methylation"/>
    <property type="evidence" value="ECO:0007669"/>
    <property type="project" value="TreeGrafter"/>
</dbReference>
<dbReference type="PANTHER" id="PTHR13069">
    <property type="entry name" value="ALKYLATED DNA REPAIR PROTEIN ALKB HOMOLOG 8"/>
    <property type="match status" value="1"/>
</dbReference>
<dbReference type="CDD" id="cd02440">
    <property type="entry name" value="AdoMet_MTases"/>
    <property type="match status" value="1"/>
</dbReference>
<dbReference type="SUPFAM" id="SSF51197">
    <property type="entry name" value="Clavaminate synthase-like"/>
    <property type="match status" value="1"/>
</dbReference>
<evidence type="ECO:0000256" key="3">
    <source>
        <dbReference type="ARBA" id="ARBA00022691"/>
    </source>
</evidence>
<accession>A0AAW0IES5</accession>
<keyword evidence="1" id="KW-0489">Methyltransferase</keyword>
<dbReference type="GO" id="GO:0005737">
    <property type="term" value="C:cytoplasm"/>
    <property type="evidence" value="ECO:0007669"/>
    <property type="project" value="TreeGrafter"/>
</dbReference>
<dbReference type="GO" id="GO:0008757">
    <property type="term" value="F:S-adenosylmethionine-dependent methyltransferase activity"/>
    <property type="evidence" value="ECO:0007669"/>
    <property type="project" value="InterPro"/>
</dbReference>
<dbReference type="AlphaFoldDB" id="A0AAW0IES5"/>
<dbReference type="Gene3D" id="2.60.120.1520">
    <property type="match status" value="1"/>
</dbReference>
<dbReference type="GO" id="GO:0005634">
    <property type="term" value="C:nucleus"/>
    <property type="evidence" value="ECO:0007669"/>
    <property type="project" value="TreeGrafter"/>
</dbReference>
<keyword evidence="6" id="KW-1185">Reference proteome</keyword>
<comment type="caution">
    <text evidence="5">The sequence shown here is derived from an EMBL/GenBank/DDBJ whole genome shotgun (WGS) entry which is preliminary data.</text>
</comment>
<evidence type="ECO:0000256" key="1">
    <source>
        <dbReference type="ARBA" id="ARBA00022603"/>
    </source>
</evidence>
<protein>
    <recommendedName>
        <fullName evidence="4">Methyltransferase type 11 domain-containing protein</fullName>
    </recommendedName>
</protein>
<feature type="domain" description="Methyltransferase type 11" evidence="4">
    <location>
        <begin position="128"/>
        <end position="204"/>
    </location>
</feature>
<name>A0AAW0IES5_MYOGA</name>
<evidence type="ECO:0000313" key="6">
    <source>
        <dbReference type="Proteomes" id="UP001488838"/>
    </source>
</evidence>
<dbReference type="SUPFAM" id="SSF53335">
    <property type="entry name" value="S-adenosyl-L-methionine-dependent methyltransferases"/>
    <property type="match status" value="1"/>
</dbReference>
<organism evidence="5 6">
    <name type="scientific">Myodes glareolus</name>
    <name type="common">Bank vole</name>
    <name type="synonym">Clethrionomys glareolus</name>
    <dbReference type="NCBI Taxonomy" id="447135"/>
    <lineage>
        <taxon>Eukaryota</taxon>
        <taxon>Metazoa</taxon>
        <taxon>Chordata</taxon>
        <taxon>Craniata</taxon>
        <taxon>Vertebrata</taxon>
        <taxon>Euteleostomi</taxon>
        <taxon>Mammalia</taxon>
        <taxon>Eutheria</taxon>
        <taxon>Euarchontoglires</taxon>
        <taxon>Glires</taxon>
        <taxon>Rodentia</taxon>
        <taxon>Myomorpha</taxon>
        <taxon>Muroidea</taxon>
        <taxon>Cricetidae</taxon>
        <taxon>Arvicolinae</taxon>
        <taxon>Myodes</taxon>
    </lineage>
</organism>
<proteinExistence type="predicted"/>
<dbReference type="InterPro" id="IPR013216">
    <property type="entry name" value="Methyltransf_11"/>
</dbReference>
<dbReference type="PANTHER" id="PTHR13069:SF21">
    <property type="entry name" value="ALKYLATED DNA REPAIR PROTEIN ALKB HOMOLOG 8"/>
    <property type="match status" value="1"/>
</dbReference>
<reference evidence="5 6" key="1">
    <citation type="journal article" date="2023" name="bioRxiv">
        <title>Conserved and derived expression patterns and positive selection on dental genes reveal complex evolutionary context of ever-growing rodent molars.</title>
        <authorList>
            <person name="Calamari Z.T."/>
            <person name="Song A."/>
            <person name="Cohen E."/>
            <person name="Akter M."/>
            <person name="Roy R.D."/>
            <person name="Hallikas O."/>
            <person name="Christensen M.M."/>
            <person name="Li P."/>
            <person name="Marangoni P."/>
            <person name="Jernvall J."/>
            <person name="Klein O.D."/>
        </authorList>
    </citation>
    <scope>NUCLEOTIDE SEQUENCE [LARGE SCALE GENOMIC DNA]</scope>
    <source>
        <strain evidence="5">V071</strain>
    </source>
</reference>
<evidence type="ECO:0000256" key="2">
    <source>
        <dbReference type="ARBA" id="ARBA00022679"/>
    </source>
</evidence>
<keyword evidence="2" id="KW-0808">Transferase</keyword>
<dbReference type="Gene3D" id="3.40.50.150">
    <property type="entry name" value="Vaccinia Virus protein VP39"/>
    <property type="match status" value="1"/>
</dbReference>
<evidence type="ECO:0000259" key="4">
    <source>
        <dbReference type="Pfam" id="PF08241"/>
    </source>
</evidence>
<dbReference type="Proteomes" id="UP001488838">
    <property type="component" value="Unassembled WGS sequence"/>
</dbReference>
<dbReference type="GO" id="GO:0106335">
    <property type="term" value="F:tRNA (5-carboxymethyluridine(34)-5-O)-methyltransferase activity"/>
    <property type="evidence" value="ECO:0007669"/>
    <property type="project" value="TreeGrafter"/>
</dbReference>
<dbReference type="InterPro" id="IPR051422">
    <property type="entry name" value="AlkB_tRNA_MeTrf/Diox"/>
</dbReference>
<sequence length="367" mass="41559">MDFKHPEGVTVQVMLPRRSLLVMTGESRYLWTHGITPRKFDTVQASEQFKGGIITSDIGDLTLSKRGIRTSFTFRKVRHVPCDCKSSKEACQLEQEHVHRVYDLIARHFSSTRHSPWPHIMEFLKALPSGSIIGCDRSQNLLDICREREFQALVCDALSIPFRSGSFDACISIAVIHHFSTAERRVAALQELVRLLRPGGQALIYVWAMEQEYKNHKSKYLRGSKTCLQDKQEINNVIATEGLLVNQMSDEGSEDLASSVPSTDNIKEKGCKPRKVQNSELPVHTNRTSFHSQDVLVPWHLKRNPGKEKAAEPFGLAGYPDPCPVFHRYYHVFCNGELEASCQALGDVSILQSYYDEGNWCVVLQKV</sequence>
<dbReference type="Pfam" id="PF08241">
    <property type="entry name" value="Methyltransf_11"/>
    <property type="match status" value="1"/>
</dbReference>